<protein>
    <submittedName>
        <fullName evidence="2">Uncharacterized protein</fullName>
    </submittedName>
</protein>
<feature type="compositionally biased region" description="Polar residues" evidence="1">
    <location>
        <begin position="1"/>
        <end position="19"/>
    </location>
</feature>
<accession>A0A8S3E5E1</accession>
<evidence type="ECO:0000256" key="1">
    <source>
        <dbReference type="SAM" id="MobiDB-lite"/>
    </source>
</evidence>
<reference evidence="2" key="1">
    <citation type="submission" date="2021-02" db="EMBL/GenBank/DDBJ databases">
        <authorList>
            <person name="Nowell W R."/>
        </authorList>
    </citation>
    <scope>NUCLEOTIDE SEQUENCE</scope>
</reference>
<dbReference type="Proteomes" id="UP000681720">
    <property type="component" value="Unassembled WGS sequence"/>
</dbReference>
<dbReference type="EMBL" id="CAJOBJ010234030">
    <property type="protein sequence ID" value="CAF5061212.1"/>
    <property type="molecule type" value="Genomic_DNA"/>
</dbReference>
<comment type="caution">
    <text evidence="2">The sequence shown here is derived from an EMBL/GenBank/DDBJ whole genome shotgun (WGS) entry which is preliminary data.</text>
</comment>
<name>A0A8S3E5E1_9BILA</name>
<evidence type="ECO:0000313" key="3">
    <source>
        <dbReference type="Proteomes" id="UP000681720"/>
    </source>
</evidence>
<sequence length="61" mass="6474">SWQAASTTEELINGSSLAPINSRDLLPPMSNELPAATTTTPVDFSEFSFMSHADICGMALT</sequence>
<feature type="non-terminal residue" evidence="2">
    <location>
        <position position="61"/>
    </location>
</feature>
<gene>
    <name evidence="2" type="ORF">GIL414_LOCUS60537</name>
</gene>
<proteinExistence type="predicted"/>
<organism evidence="2 3">
    <name type="scientific">Rotaria magnacalcarata</name>
    <dbReference type="NCBI Taxonomy" id="392030"/>
    <lineage>
        <taxon>Eukaryota</taxon>
        <taxon>Metazoa</taxon>
        <taxon>Spiralia</taxon>
        <taxon>Gnathifera</taxon>
        <taxon>Rotifera</taxon>
        <taxon>Eurotatoria</taxon>
        <taxon>Bdelloidea</taxon>
        <taxon>Philodinida</taxon>
        <taxon>Philodinidae</taxon>
        <taxon>Rotaria</taxon>
    </lineage>
</organism>
<feature type="non-terminal residue" evidence="2">
    <location>
        <position position="1"/>
    </location>
</feature>
<feature type="region of interest" description="Disordered" evidence="1">
    <location>
        <begin position="1"/>
        <end position="34"/>
    </location>
</feature>
<dbReference type="AlphaFoldDB" id="A0A8S3E5E1"/>
<evidence type="ECO:0000313" key="2">
    <source>
        <dbReference type="EMBL" id="CAF5061212.1"/>
    </source>
</evidence>